<accession>A0AAW9WDL8</accession>
<feature type="binding site" evidence="4">
    <location>
        <position position="237"/>
    </location>
    <ligand>
        <name>substrate</name>
    </ligand>
</feature>
<dbReference type="RefSeq" id="WP_081035023.1">
    <property type="nucleotide sequence ID" value="NZ_CZAZ01000044.1"/>
</dbReference>
<dbReference type="Proteomes" id="UP000434223">
    <property type="component" value="Unassembled WGS sequence"/>
</dbReference>
<dbReference type="Gene3D" id="1.50.10.10">
    <property type="match status" value="1"/>
</dbReference>
<dbReference type="EMBL" id="WNME01000001">
    <property type="protein sequence ID" value="MUB61962.1"/>
    <property type="molecule type" value="Genomic_DNA"/>
</dbReference>
<dbReference type="SUPFAM" id="SSF48208">
    <property type="entry name" value="Six-hairpin glycosidases"/>
    <property type="match status" value="1"/>
</dbReference>
<dbReference type="PANTHER" id="PTHR36845:SF1">
    <property type="entry name" value="HYDROLASE, PUTATIVE (AFU_ORTHOLOGUE AFUA_7G05090)-RELATED"/>
    <property type="match status" value="1"/>
</dbReference>
<keyword evidence="1 5" id="KW-0378">Hydrolase</keyword>
<dbReference type="GO" id="GO:0052757">
    <property type="term" value="F:chondroitin hydrolase activity"/>
    <property type="evidence" value="ECO:0007669"/>
    <property type="project" value="TreeGrafter"/>
</dbReference>
<dbReference type="InterPro" id="IPR010905">
    <property type="entry name" value="Glyco_hydro_88"/>
</dbReference>
<gene>
    <name evidence="5" type="ORF">GNE07_02585</name>
</gene>
<dbReference type="PANTHER" id="PTHR36845">
    <property type="entry name" value="HYDROLASE, PUTATIVE (AFU_ORTHOLOGUE AFUA_7G05090)-RELATED"/>
    <property type="match status" value="1"/>
</dbReference>
<dbReference type="GO" id="GO:0000272">
    <property type="term" value="P:polysaccharide catabolic process"/>
    <property type="evidence" value="ECO:0007669"/>
    <property type="project" value="TreeGrafter"/>
</dbReference>
<feature type="binding site" evidence="4">
    <location>
        <position position="235"/>
    </location>
    <ligand>
        <name>substrate</name>
    </ligand>
</feature>
<feature type="active site" description="Nucleophile" evidence="3">
    <location>
        <position position="109"/>
    </location>
</feature>
<evidence type="ECO:0000313" key="6">
    <source>
        <dbReference type="Proteomes" id="UP000434223"/>
    </source>
</evidence>
<evidence type="ECO:0000256" key="3">
    <source>
        <dbReference type="PIRSR" id="PIRSR610905-1"/>
    </source>
</evidence>
<evidence type="ECO:0000256" key="4">
    <source>
        <dbReference type="PIRSR" id="PIRSR610905-2"/>
    </source>
</evidence>
<name>A0AAW9WDL8_9FIRM</name>
<feature type="binding site" evidence="4">
    <location>
        <position position="249"/>
    </location>
    <ligand>
        <name>substrate</name>
    </ligand>
</feature>
<dbReference type="InterPro" id="IPR012341">
    <property type="entry name" value="6hp_glycosidase-like_sf"/>
</dbReference>
<dbReference type="AlphaFoldDB" id="A0AAW9WDL8"/>
<protein>
    <submittedName>
        <fullName evidence="5">Glucoronyl hydrolase</fullName>
    </submittedName>
</protein>
<feature type="binding site" evidence="4">
    <location>
        <position position="177"/>
    </location>
    <ligand>
        <name>substrate</name>
    </ligand>
</feature>
<dbReference type="Pfam" id="PF07470">
    <property type="entry name" value="Glyco_hydro_88"/>
    <property type="match status" value="1"/>
</dbReference>
<feature type="binding site" evidence="4">
    <location>
        <position position="368"/>
    </location>
    <ligand>
        <name>substrate</name>
    </ligand>
</feature>
<dbReference type="InterPro" id="IPR008928">
    <property type="entry name" value="6-hairpin_glycosidase_sf"/>
</dbReference>
<organism evidence="5 6">
    <name type="scientific">Hungatella hathewayi</name>
    <dbReference type="NCBI Taxonomy" id="154046"/>
    <lineage>
        <taxon>Bacteria</taxon>
        <taxon>Bacillati</taxon>
        <taxon>Bacillota</taxon>
        <taxon>Clostridia</taxon>
        <taxon>Lachnospirales</taxon>
        <taxon>Lachnospiraceae</taxon>
        <taxon>Hungatella</taxon>
    </lineage>
</organism>
<feature type="binding site" evidence="4">
    <location>
        <position position="253"/>
    </location>
    <ligand>
        <name>substrate</name>
    </ligand>
</feature>
<sequence>MDKELYVRKNWLSAAPELNDREAEEAFAVCVETVRRNMAYFGRSFPAAASVDGIYPKTANDDWTDGFWTGELWLSYEETKDPAFKREALASVADFERRMKERVVVDHHDMGFLFSPSCVAAWRLLKGEEAEEAAVSQARRTALAAADNLMGRFQEKGGFFQAWGTVGDPKEYRLIIDCLLNMPLLFWASEVTGNPVYREKAKRHIRTAMACVVREDYSTYHTYYFDPETGAPVKGITQQGNRDGSIWARGQAWGIYGTALSYGYFHDPEYERLFDGVTACFMEHLPSDLIPYWDFDFHDGSGEPRDSSAAAIAACGLLEMARCVDQEKAKLLTSMAAKLMKALTDRCLLREGAPGAGILLHGTYAKRSEENGVHESGVDECNLWGDYFYMEALMRMRKDWERYW</sequence>
<feature type="active site" description="Proton donor" evidence="3">
    <location>
        <position position="177"/>
    </location>
</feature>
<evidence type="ECO:0000256" key="1">
    <source>
        <dbReference type="ARBA" id="ARBA00022801"/>
    </source>
</evidence>
<proteinExistence type="inferred from homology"/>
<reference evidence="5 6" key="1">
    <citation type="submission" date="2019-09" db="EMBL/GenBank/DDBJ databases">
        <title>Draft genome sequencing of Hungatella hathewayi 123Y-2.</title>
        <authorList>
            <person name="Lv Q."/>
            <person name="Li S."/>
        </authorList>
    </citation>
    <scope>NUCLEOTIDE SEQUENCE [LARGE SCALE GENOMIC DNA]</scope>
    <source>
        <strain evidence="5 6">123Y-2</strain>
    </source>
</reference>
<feature type="binding site" evidence="4">
    <location>
        <position position="109"/>
    </location>
    <ligand>
        <name>substrate</name>
    </ligand>
</feature>
<evidence type="ECO:0000313" key="5">
    <source>
        <dbReference type="EMBL" id="MUB61962.1"/>
    </source>
</evidence>
<dbReference type="InterPro" id="IPR052369">
    <property type="entry name" value="UG_Glycosaminoglycan_Hydrolase"/>
</dbReference>
<evidence type="ECO:0000256" key="2">
    <source>
        <dbReference type="ARBA" id="ARBA00038358"/>
    </source>
</evidence>
<comment type="similarity">
    <text evidence="2">Belongs to the glycosyl hydrolase 88 family.</text>
</comment>
<comment type="caution">
    <text evidence="5">The sequence shown here is derived from an EMBL/GenBank/DDBJ whole genome shotgun (WGS) entry which is preliminary data.</text>
</comment>